<dbReference type="EMBL" id="CP144053">
    <property type="protein sequence ID" value="WWD17215.1"/>
    <property type="molecule type" value="Genomic_DNA"/>
</dbReference>
<evidence type="ECO:0000256" key="9">
    <source>
        <dbReference type="SAM" id="Phobius"/>
    </source>
</evidence>
<evidence type="ECO:0000256" key="2">
    <source>
        <dbReference type="ARBA" id="ARBA00022676"/>
    </source>
</evidence>
<proteinExistence type="predicted"/>
<keyword evidence="3" id="KW-0808">Transferase</keyword>
<evidence type="ECO:0000256" key="5">
    <source>
        <dbReference type="ARBA" id="ARBA00022989"/>
    </source>
</evidence>
<keyword evidence="7" id="KW-0325">Glycoprotein</keyword>
<evidence type="ECO:0000256" key="6">
    <source>
        <dbReference type="ARBA" id="ARBA00023136"/>
    </source>
</evidence>
<keyword evidence="2" id="KW-0328">Glycosyltransferase</keyword>
<evidence type="ECO:0000256" key="7">
    <source>
        <dbReference type="ARBA" id="ARBA00023180"/>
    </source>
</evidence>
<organism evidence="11 12">
    <name type="scientific">Kwoniella shandongensis</name>
    <dbReference type="NCBI Taxonomy" id="1734106"/>
    <lineage>
        <taxon>Eukaryota</taxon>
        <taxon>Fungi</taxon>
        <taxon>Dikarya</taxon>
        <taxon>Basidiomycota</taxon>
        <taxon>Agaricomycotina</taxon>
        <taxon>Tremellomycetes</taxon>
        <taxon>Tremellales</taxon>
        <taxon>Cryptococcaceae</taxon>
        <taxon>Kwoniella</taxon>
    </lineage>
</organism>
<keyword evidence="5 9" id="KW-1133">Transmembrane helix</keyword>
<accession>A0AAJ8MV55</accession>
<evidence type="ECO:0000256" key="4">
    <source>
        <dbReference type="ARBA" id="ARBA00022692"/>
    </source>
</evidence>
<dbReference type="GeneID" id="43586523"/>
<feature type="transmembrane region" description="Helical" evidence="9">
    <location>
        <begin position="103"/>
        <end position="120"/>
    </location>
</feature>
<dbReference type="RefSeq" id="XP_031863347.2">
    <property type="nucleotide sequence ID" value="XM_032002410.2"/>
</dbReference>
<dbReference type="KEGG" id="ksn:43586523"/>
<feature type="region of interest" description="Disordered" evidence="8">
    <location>
        <begin position="27"/>
        <end position="57"/>
    </location>
</feature>
<feature type="compositionally biased region" description="Basic and acidic residues" evidence="8">
    <location>
        <begin position="1"/>
        <end position="10"/>
    </location>
</feature>
<dbReference type="GO" id="GO:0035269">
    <property type="term" value="P:protein O-linked glycosylation via mannose"/>
    <property type="evidence" value="ECO:0007669"/>
    <property type="project" value="TreeGrafter"/>
</dbReference>
<comment type="subcellular location">
    <subcellularLocation>
        <location evidence="1">Membrane</location>
        <topology evidence="1">Single-pass membrane protein</topology>
    </subcellularLocation>
</comment>
<sequence length="586" mass="64889">MLHVGVDHGHGMHVASLSPNQQTSRFIQMSRSPSPSPLHRPRRSSSPQLNNKSPRDATNLLPFDLRLPLARSSSPSRIVGSGGTSTVVGLFGKMATTRRGNRYLAGVLVTLGVFAVYHALGMDSVGSSGGEGGTVGGRLDLHGTGWGGLGWTPRKGDARVEATGVTPVDDSSFVDLSDPINLPQTTWVEGVAGFNYFQNLYLSNGTFIAITSDPSSLPEVEKIMSAYPDDDGHTYHPAGKDRWAVWVPGVDDLSGLGGVAVRKVGISMFFNDEKGKNSVSFLKHYFHFIGEVFLGAWRVLTTAGETQLPTRLMYRTTPDDWRDRAGLTAWFQQSVMPNTAIEESPIWEDRANSGMTFLFDKITITDRWVAHKKGLNPWRFNKMTADLPLLEAPLQWMDPLRLSMKRLVQTKGCSVHRKSPDVPVVLYINRQLTGRRLVGEDAEQLSQEMQQLDEEGVIEWMDVQMETKSRVEQFCLALRADVIMGVHGNGLSHALWMKPGSAVLEFMMPGGFARDYATVAELMRHDYYSIHKDEVFTQDKWLKPDGWGVGTVPGFHGTSIPLDGKWIAQLIRKIAAEKKDMVEPLL</sequence>
<evidence type="ECO:0000256" key="8">
    <source>
        <dbReference type="SAM" id="MobiDB-lite"/>
    </source>
</evidence>
<dbReference type="PANTHER" id="PTHR20961">
    <property type="entry name" value="GLYCOSYLTRANSFERASE"/>
    <property type="match status" value="1"/>
</dbReference>
<dbReference type="InterPro" id="IPR007657">
    <property type="entry name" value="Glycosyltransferase_61"/>
</dbReference>
<feature type="domain" description="Glycosyltransferase 61 catalytic" evidence="10">
    <location>
        <begin position="399"/>
        <end position="504"/>
    </location>
</feature>
<evidence type="ECO:0000256" key="1">
    <source>
        <dbReference type="ARBA" id="ARBA00004167"/>
    </source>
</evidence>
<evidence type="ECO:0000313" key="12">
    <source>
        <dbReference type="Proteomes" id="UP000322225"/>
    </source>
</evidence>
<evidence type="ECO:0000259" key="10">
    <source>
        <dbReference type="Pfam" id="PF04577"/>
    </source>
</evidence>
<reference evidence="11" key="2">
    <citation type="submission" date="2024-01" db="EMBL/GenBank/DDBJ databases">
        <title>Comparative genomics of Cryptococcus and Kwoniella reveals pathogenesis evolution and contrasting modes of karyotype evolution via chromosome fusion or intercentromeric recombination.</title>
        <authorList>
            <person name="Coelho M.A."/>
            <person name="David-Palma M."/>
            <person name="Shea T."/>
            <person name="Bowers K."/>
            <person name="McGinley-Smith S."/>
            <person name="Mohammad A.W."/>
            <person name="Gnirke A."/>
            <person name="Yurkov A.M."/>
            <person name="Nowrousian M."/>
            <person name="Sun S."/>
            <person name="Cuomo C.A."/>
            <person name="Heitman J."/>
        </authorList>
    </citation>
    <scope>NUCLEOTIDE SEQUENCE</scope>
    <source>
        <strain evidence="11">CBS 12478</strain>
    </source>
</reference>
<feature type="region of interest" description="Disordered" evidence="8">
    <location>
        <begin position="1"/>
        <end position="20"/>
    </location>
</feature>
<keyword evidence="6 9" id="KW-0472">Membrane</keyword>
<name>A0AAJ8MV55_9TREE</name>
<evidence type="ECO:0000256" key="3">
    <source>
        <dbReference type="ARBA" id="ARBA00022679"/>
    </source>
</evidence>
<dbReference type="GO" id="GO:0097363">
    <property type="term" value="F:protein O-acetylglucosaminyltransferase activity"/>
    <property type="evidence" value="ECO:0007669"/>
    <property type="project" value="TreeGrafter"/>
</dbReference>
<dbReference type="Pfam" id="PF04577">
    <property type="entry name" value="Glyco_transf_61"/>
    <property type="match status" value="1"/>
</dbReference>
<reference evidence="11" key="1">
    <citation type="submission" date="2017-08" db="EMBL/GenBank/DDBJ databases">
        <authorList>
            <person name="Cuomo C."/>
            <person name="Billmyre B."/>
            <person name="Heitman J."/>
        </authorList>
    </citation>
    <scope>NUCLEOTIDE SEQUENCE</scope>
    <source>
        <strain evidence="11">CBS 12478</strain>
    </source>
</reference>
<gene>
    <name evidence="11" type="ORF">CI109_101653</name>
</gene>
<keyword evidence="12" id="KW-1185">Reference proteome</keyword>
<dbReference type="GO" id="GO:0016020">
    <property type="term" value="C:membrane"/>
    <property type="evidence" value="ECO:0007669"/>
    <property type="project" value="UniProtKB-SubCell"/>
</dbReference>
<dbReference type="InterPro" id="IPR049625">
    <property type="entry name" value="Glyco_transf_61_cat"/>
</dbReference>
<dbReference type="Proteomes" id="UP000322225">
    <property type="component" value="Chromosome 3"/>
</dbReference>
<dbReference type="PANTHER" id="PTHR20961:SF38">
    <property type="entry name" value="PROTEIN O-LINKED-MANNOSE BETA-1,4-N-ACETYLGLUCOSAMINYLTRANSFERASE 2"/>
    <property type="match status" value="1"/>
</dbReference>
<dbReference type="GO" id="GO:0005783">
    <property type="term" value="C:endoplasmic reticulum"/>
    <property type="evidence" value="ECO:0007669"/>
    <property type="project" value="TreeGrafter"/>
</dbReference>
<protein>
    <recommendedName>
        <fullName evidence="10">Glycosyltransferase 61 catalytic domain-containing protein</fullName>
    </recommendedName>
</protein>
<evidence type="ECO:0000313" key="11">
    <source>
        <dbReference type="EMBL" id="WWD17215.1"/>
    </source>
</evidence>
<dbReference type="AlphaFoldDB" id="A0AAJ8MV55"/>
<keyword evidence="4 9" id="KW-0812">Transmembrane</keyword>